<accession>A0A8J3E5K1</accession>
<protein>
    <recommendedName>
        <fullName evidence="3">Ferritin-like domain-containing protein</fullName>
    </recommendedName>
</protein>
<comment type="caution">
    <text evidence="1">The sequence shown here is derived from an EMBL/GenBank/DDBJ whole genome shotgun (WGS) entry which is preliminary data.</text>
</comment>
<keyword evidence="2" id="KW-1185">Reference proteome</keyword>
<dbReference type="AlphaFoldDB" id="A0A8J3E5K1"/>
<dbReference type="EMBL" id="BMJQ01000014">
    <property type="protein sequence ID" value="GGF36375.1"/>
    <property type="molecule type" value="Genomic_DNA"/>
</dbReference>
<proteinExistence type="predicted"/>
<name>A0A8J3E5K1_9PROT</name>
<organism evidence="1 2">
    <name type="scientific">Aliidongia dinghuensis</name>
    <dbReference type="NCBI Taxonomy" id="1867774"/>
    <lineage>
        <taxon>Bacteria</taxon>
        <taxon>Pseudomonadati</taxon>
        <taxon>Pseudomonadota</taxon>
        <taxon>Alphaproteobacteria</taxon>
        <taxon>Rhodospirillales</taxon>
        <taxon>Dongiaceae</taxon>
        <taxon>Aliidongia</taxon>
    </lineage>
</organism>
<reference evidence="1" key="1">
    <citation type="journal article" date="2014" name="Int. J. Syst. Evol. Microbiol.">
        <title>Complete genome sequence of Corynebacterium casei LMG S-19264T (=DSM 44701T), isolated from a smear-ripened cheese.</title>
        <authorList>
            <consortium name="US DOE Joint Genome Institute (JGI-PGF)"/>
            <person name="Walter F."/>
            <person name="Albersmeier A."/>
            <person name="Kalinowski J."/>
            <person name="Ruckert C."/>
        </authorList>
    </citation>
    <scope>NUCLEOTIDE SEQUENCE</scope>
    <source>
        <strain evidence="1">CGMCC 1.15725</strain>
    </source>
</reference>
<dbReference type="RefSeq" id="WP_189050626.1">
    <property type="nucleotide sequence ID" value="NZ_BMJQ01000014.1"/>
</dbReference>
<dbReference type="InterPro" id="IPR006311">
    <property type="entry name" value="TAT_signal"/>
</dbReference>
<dbReference type="Pfam" id="PF13668">
    <property type="entry name" value="Ferritin_2"/>
    <property type="match status" value="1"/>
</dbReference>
<dbReference type="PROSITE" id="PS51318">
    <property type="entry name" value="TAT"/>
    <property type="match status" value="1"/>
</dbReference>
<dbReference type="Proteomes" id="UP000646365">
    <property type="component" value="Unassembled WGS sequence"/>
</dbReference>
<evidence type="ECO:0000313" key="1">
    <source>
        <dbReference type="EMBL" id="GGF36375.1"/>
    </source>
</evidence>
<evidence type="ECO:0008006" key="3">
    <source>
        <dbReference type="Google" id="ProtNLM"/>
    </source>
</evidence>
<reference evidence="1" key="2">
    <citation type="submission" date="2020-09" db="EMBL/GenBank/DDBJ databases">
        <authorList>
            <person name="Sun Q."/>
            <person name="Zhou Y."/>
        </authorList>
    </citation>
    <scope>NUCLEOTIDE SEQUENCE</scope>
    <source>
        <strain evidence="1">CGMCC 1.15725</strain>
    </source>
</reference>
<evidence type="ECO:0000313" key="2">
    <source>
        <dbReference type="Proteomes" id="UP000646365"/>
    </source>
</evidence>
<sequence>MIEKPRSDRRAFLKTGAFAGAALVAGAPGSISQASAAPFGGISRGDAAILRFLCAAEIIETDMWLQYAELGGTQDSELPGLPTGGSPAYTAALSNLDSDMAQYIHDNTEDELTHETFINAYLVSKGAHPVSLDAFRTLPSSKATGANQIGRLTNLMKLTVDTSWYTRYRSRDFNPDLDPLHKFANAVPSLANGQFPGIPRSDADLTPQGHIQAIANTAGFHFAQIEQGGTSLYPGLALHVSNPEVLRVVLSIGGTEVCHFQTWHDKAGNAVSDPLAPLTDPTNPALVFPNLNVNPGGEDFQTNLIMPEPCPFLRPGLPRVSIIRPVATSGAAMAALKGLTGMGIFIGQSKQFFEFLQDLAEDADAARRHEQDD</sequence>
<gene>
    <name evidence="1" type="ORF">GCM10011611_48560</name>
</gene>